<dbReference type="PANTHER" id="PTHR24078">
    <property type="entry name" value="DNAJ HOMOLOG SUBFAMILY C MEMBER"/>
    <property type="match status" value="1"/>
</dbReference>
<proteinExistence type="predicted"/>
<dbReference type="InterPro" id="IPR001623">
    <property type="entry name" value="DnaJ_domain"/>
</dbReference>
<dbReference type="GO" id="GO:0006457">
    <property type="term" value="P:protein folding"/>
    <property type="evidence" value="ECO:0007669"/>
    <property type="project" value="InterPro"/>
</dbReference>
<dbReference type="SMART" id="SM00271">
    <property type="entry name" value="DnaJ"/>
    <property type="match status" value="1"/>
</dbReference>
<dbReference type="Pfam" id="PF00226">
    <property type="entry name" value="DnaJ"/>
    <property type="match status" value="1"/>
</dbReference>
<evidence type="ECO:0000313" key="2">
    <source>
        <dbReference type="Proteomes" id="UP000653454"/>
    </source>
</evidence>
<dbReference type="InterPro" id="IPR051339">
    <property type="entry name" value="DnaJ_subfamily_B"/>
</dbReference>
<reference evidence="1" key="1">
    <citation type="submission" date="2020-11" db="EMBL/GenBank/DDBJ databases">
        <authorList>
            <person name="Whiteford S."/>
        </authorList>
    </citation>
    <scope>NUCLEOTIDE SEQUENCE</scope>
</reference>
<dbReference type="PROSITE" id="PS50076">
    <property type="entry name" value="DNAJ_2"/>
    <property type="match status" value="1"/>
</dbReference>
<dbReference type="PROSITE" id="PS00636">
    <property type="entry name" value="DNAJ_1"/>
    <property type="match status" value="1"/>
</dbReference>
<sequence>MGFDYYGILSVKRNCTQDEIKKAYRRLALKYNPERYGNDENMTQIFALIAEAYEVLVDHKLRAVFDQYGEEGLKKGVPGPQEYIQPYTYHGEPLRTYHEFFGTSNPYADLLDNYENASQGNLSKGYKDKDPEIIRPLALSLEEVYKGGMKKMKIQRLVFTDETCSELKLREKVLSIPIKPGIYPNTEIRFKEEGDQGPTRIPADVVFVTEDRPHDTYVRQGLSDLLTVRTVSLEEALCGLTITLKTLDDRTLRVHVTDVITPTYEKVVEDEGLPLLPCPTKAKGNLIIRFHLEFPKYLSKRAKDVFADAFEVSEKEAEKFKKLKCGTLETD</sequence>
<dbReference type="FunFam" id="1.10.287.110:FF:000106">
    <property type="entry name" value="Putative heat shock protein-like protein"/>
    <property type="match status" value="1"/>
</dbReference>
<dbReference type="PANTHER" id="PTHR24078:SF519">
    <property type="entry name" value="DNAJ HOMOLOG SUBFAMILY B MEMBER 13"/>
    <property type="match status" value="1"/>
</dbReference>
<comment type="caution">
    <text evidence="1">The sequence shown here is derived from an EMBL/GenBank/DDBJ whole genome shotgun (WGS) entry which is preliminary data.</text>
</comment>
<dbReference type="SUPFAM" id="SSF46565">
    <property type="entry name" value="Chaperone J-domain"/>
    <property type="match status" value="1"/>
</dbReference>
<dbReference type="Proteomes" id="UP000653454">
    <property type="component" value="Unassembled WGS sequence"/>
</dbReference>
<dbReference type="CDD" id="cd10747">
    <property type="entry name" value="DnaJ_C"/>
    <property type="match status" value="1"/>
</dbReference>
<dbReference type="Gene3D" id="1.10.287.110">
    <property type="entry name" value="DnaJ domain"/>
    <property type="match status" value="1"/>
</dbReference>
<protein>
    <submittedName>
        <fullName evidence="1">(diamondback moth) hypothetical protein</fullName>
    </submittedName>
</protein>
<dbReference type="CDD" id="cd06257">
    <property type="entry name" value="DnaJ"/>
    <property type="match status" value="1"/>
</dbReference>
<dbReference type="GO" id="GO:0051087">
    <property type="term" value="F:protein-folding chaperone binding"/>
    <property type="evidence" value="ECO:0007669"/>
    <property type="project" value="TreeGrafter"/>
</dbReference>
<dbReference type="Pfam" id="PF01556">
    <property type="entry name" value="DnaJ_C"/>
    <property type="match status" value="1"/>
</dbReference>
<dbReference type="GO" id="GO:0051082">
    <property type="term" value="F:unfolded protein binding"/>
    <property type="evidence" value="ECO:0007669"/>
    <property type="project" value="InterPro"/>
</dbReference>
<dbReference type="EMBL" id="CAJHNJ030000017">
    <property type="protein sequence ID" value="CAG9115496.1"/>
    <property type="molecule type" value="Genomic_DNA"/>
</dbReference>
<dbReference type="AlphaFoldDB" id="A0A8S4EHN8"/>
<dbReference type="Gene3D" id="2.60.260.20">
    <property type="entry name" value="Urease metallochaperone UreE, N-terminal domain"/>
    <property type="match status" value="2"/>
</dbReference>
<organism evidence="1 2">
    <name type="scientific">Plutella xylostella</name>
    <name type="common">Diamondback moth</name>
    <name type="synonym">Plutella maculipennis</name>
    <dbReference type="NCBI Taxonomy" id="51655"/>
    <lineage>
        <taxon>Eukaryota</taxon>
        <taxon>Metazoa</taxon>
        <taxon>Ecdysozoa</taxon>
        <taxon>Arthropoda</taxon>
        <taxon>Hexapoda</taxon>
        <taxon>Insecta</taxon>
        <taxon>Pterygota</taxon>
        <taxon>Neoptera</taxon>
        <taxon>Endopterygota</taxon>
        <taxon>Lepidoptera</taxon>
        <taxon>Glossata</taxon>
        <taxon>Ditrysia</taxon>
        <taxon>Yponomeutoidea</taxon>
        <taxon>Plutellidae</taxon>
        <taxon>Plutella</taxon>
    </lineage>
</organism>
<keyword evidence="2" id="KW-1185">Reference proteome</keyword>
<gene>
    <name evidence="1" type="ORF">PLXY2_LOCUS5739</name>
</gene>
<evidence type="ECO:0000313" key="1">
    <source>
        <dbReference type="EMBL" id="CAG9115496.1"/>
    </source>
</evidence>
<dbReference type="OrthoDB" id="550424at2759"/>
<name>A0A8S4EHN8_PLUXY</name>
<dbReference type="InterPro" id="IPR008971">
    <property type="entry name" value="HSP40/DnaJ_pept-bd"/>
</dbReference>
<dbReference type="FunFam" id="2.60.260.20:FF:000006">
    <property type="entry name" value="DnaJ subfamily B member 13"/>
    <property type="match status" value="1"/>
</dbReference>
<dbReference type="PRINTS" id="PR00625">
    <property type="entry name" value="JDOMAIN"/>
</dbReference>
<dbReference type="SUPFAM" id="SSF49493">
    <property type="entry name" value="HSP40/DnaJ peptide-binding domain"/>
    <property type="match status" value="2"/>
</dbReference>
<accession>A0A8S4EHN8</accession>
<dbReference type="FunFam" id="2.60.260.20:FF:000002">
    <property type="entry name" value="Dnaj homolog subfamily b member"/>
    <property type="match status" value="1"/>
</dbReference>
<dbReference type="GO" id="GO:0005829">
    <property type="term" value="C:cytosol"/>
    <property type="evidence" value="ECO:0007669"/>
    <property type="project" value="TreeGrafter"/>
</dbReference>
<dbReference type="InterPro" id="IPR002939">
    <property type="entry name" value="DnaJ_C"/>
</dbReference>
<dbReference type="InterPro" id="IPR018253">
    <property type="entry name" value="DnaJ_domain_CS"/>
</dbReference>
<dbReference type="InterPro" id="IPR036869">
    <property type="entry name" value="J_dom_sf"/>
</dbReference>